<dbReference type="InterPro" id="IPR036388">
    <property type="entry name" value="WH-like_DNA-bd_sf"/>
</dbReference>
<dbReference type="GO" id="GO:0003677">
    <property type="term" value="F:DNA binding"/>
    <property type="evidence" value="ECO:0007669"/>
    <property type="project" value="UniProtKB-KW"/>
</dbReference>
<dbReference type="SUPFAM" id="SSF46689">
    <property type="entry name" value="Homeodomain-like"/>
    <property type="match status" value="1"/>
</dbReference>
<dbReference type="InterPro" id="IPR009057">
    <property type="entry name" value="Homeodomain-like_sf"/>
</dbReference>
<dbReference type="CDD" id="cd05013">
    <property type="entry name" value="SIS_RpiR"/>
    <property type="match status" value="1"/>
</dbReference>
<evidence type="ECO:0000256" key="2">
    <source>
        <dbReference type="ARBA" id="ARBA00023125"/>
    </source>
</evidence>
<keyword evidence="1" id="KW-0805">Transcription regulation</keyword>
<accession>A0A1Y4LBL4</accession>
<dbReference type="GO" id="GO:1901135">
    <property type="term" value="P:carbohydrate derivative metabolic process"/>
    <property type="evidence" value="ECO:0007669"/>
    <property type="project" value="InterPro"/>
</dbReference>
<evidence type="ECO:0000313" key="6">
    <source>
        <dbReference type="EMBL" id="OUP54128.1"/>
    </source>
</evidence>
<evidence type="ECO:0000259" key="5">
    <source>
        <dbReference type="PROSITE" id="PS51464"/>
    </source>
</evidence>
<gene>
    <name evidence="7" type="ORF">B5F15_06540</name>
    <name evidence="6" type="ORF">B5F17_02650</name>
</gene>
<dbReference type="Pfam" id="PF01418">
    <property type="entry name" value="HTH_6"/>
    <property type="match status" value="1"/>
</dbReference>
<organism evidence="6 9">
    <name type="scientific">Butyricicoccus pullicaecorum</name>
    <dbReference type="NCBI Taxonomy" id="501571"/>
    <lineage>
        <taxon>Bacteria</taxon>
        <taxon>Bacillati</taxon>
        <taxon>Bacillota</taxon>
        <taxon>Clostridia</taxon>
        <taxon>Eubacteriales</taxon>
        <taxon>Butyricicoccaceae</taxon>
        <taxon>Butyricicoccus</taxon>
    </lineage>
</organism>
<dbReference type="PROSITE" id="PS51464">
    <property type="entry name" value="SIS"/>
    <property type="match status" value="1"/>
</dbReference>
<comment type="caution">
    <text evidence="6">The sequence shown here is derived from an EMBL/GenBank/DDBJ whole genome shotgun (WGS) entry which is preliminary data.</text>
</comment>
<dbReference type="PANTHER" id="PTHR30514">
    <property type="entry name" value="GLUCOKINASE"/>
    <property type="match status" value="1"/>
</dbReference>
<evidence type="ECO:0000313" key="7">
    <source>
        <dbReference type="EMBL" id="OUP59118.1"/>
    </source>
</evidence>
<feature type="domain" description="HTH rpiR-type" evidence="4">
    <location>
        <begin position="1"/>
        <end position="77"/>
    </location>
</feature>
<dbReference type="Gene3D" id="1.10.10.10">
    <property type="entry name" value="Winged helix-like DNA-binding domain superfamily/Winged helix DNA-binding domain"/>
    <property type="match status" value="1"/>
</dbReference>
<dbReference type="InterPro" id="IPR000281">
    <property type="entry name" value="HTH_RpiR"/>
</dbReference>
<dbReference type="Gene3D" id="3.40.50.10490">
    <property type="entry name" value="Glucose-6-phosphate isomerase like protein, domain 1"/>
    <property type="match status" value="1"/>
</dbReference>
<dbReference type="PANTHER" id="PTHR30514:SF1">
    <property type="entry name" value="HTH-TYPE TRANSCRIPTIONAL REGULATOR HEXR-RELATED"/>
    <property type="match status" value="1"/>
</dbReference>
<evidence type="ECO:0000313" key="9">
    <source>
        <dbReference type="Proteomes" id="UP000195897"/>
    </source>
</evidence>
<dbReference type="PROSITE" id="PS51071">
    <property type="entry name" value="HTH_RPIR"/>
    <property type="match status" value="1"/>
</dbReference>
<dbReference type="InterPro" id="IPR047640">
    <property type="entry name" value="RpiR-like"/>
</dbReference>
<dbReference type="InterPro" id="IPR035472">
    <property type="entry name" value="RpiR-like_SIS"/>
</dbReference>
<dbReference type="STRING" id="501571.GCA_900143195_01118"/>
<dbReference type="Proteomes" id="UP000195897">
    <property type="component" value="Unassembled WGS sequence"/>
</dbReference>
<dbReference type="Pfam" id="PF01380">
    <property type="entry name" value="SIS"/>
    <property type="match status" value="1"/>
</dbReference>
<name>A0A1Y4LBL4_9FIRM</name>
<dbReference type="GO" id="GO:0097367">
    <property type="term" value="F:carbohydrate derivative binding"/>
    <property type="evidence" value="ECO:0007669"/>
    <property type="project" value="InterPro"/>
</dbReference>
<dbReference type="AlphaFoldDB" id="A0A1Y4LBL4"/>
<dbReference type="GO" id="GO:0003700">
    <property type="term" value="F:DNA-binding transcription factor activity"/>
    <property type="evidence" value="ECO:0007669"/>
    <property type="project" value="InterPro"/>
</dbReference>
<keyword evidence="3" id="KW-0804">Transcription</keyword>
<dbReference type="EMBL" id="NFKL01000007">
    <property type="protein sequence ID" value="OUP59118.1"/>
    <property type="molecule type" value="Genomic_DNA"/>
</dbReference>
<reference evidence="8 9" key="1">
    <citation type="submission" date="2017-04" db="EMBL/GenBank/DDBJ databases">
        <title>Function of individual gut microbiota members based on whole genome sequencing of pure cultures obtained from chicken caecum.</title>
        <authorList>
            <person name="Medvecky M."/>
            <person name="Cejkova D."/>
            <person name="Polansky O."/>
            <person name="Karasova D."/>
            <person name="Kubasova T."/>
            <person name="Cizek A."/>
            <person name="Rychlik I."/>
        </authorList>
    </citation>
    <scope>NUCLEOTIDE SEQUENCE [LARGE SCALE GENOMIC DNA]</scope>
    <source>
        <strain evidence="8">An179</strain>
        <strain evidence="9">An180</strain>
    </source>
</reference>
<dbReference type="SUPFAM" id="SSF53697">
    <property type="entry name" value="SIS domain"/>
    <property type="match status" value="1"/>
</dbReference>
<dbReference type="EMBL" id="NFKK01000002">
    <property type="protein sequence ID" value="OUP54128.1"/>
    <property type="molecule type" value="Genomic_DNA"/>
</dbReference>
<dbReference type="InterPro" id="IPR001347">
    <property type="entry name" value="SIS_dom"/>
</dbReference>
<evidence type="ECO:0000313" key="8">
    <source>
        <dbReference type="Proteomes" id="UP000195326"/>
    </source>
</evidence>
<feature type="domain" description="SIS" evidence="5">
    <location>
        <begin position="108"/>
        <end position="250"/>
    </location>
</feature>
<evidence type="ECO:0000256" key="3">
    <source>
        <dbReference type="ARBA" id="ARBA00023163"/>
    </source>
</evidence>
<dbReference type="RefSeq" id="WP_087370497.1">
    <property type="nucleotide sequence ID" value="NZ_NFKK01000002.1"/>
</dbReference>
<evidence type="ECO:0000256" key="1">
    <source>
        <dbReference type="ARBA" id="ARBA00023015"/>
    </source>
</evidence>
<reference evidence="6" key="2">
    <citation type="journal article" date="2018" name="BMC Genomics">
        <title>Whole genome sequencing and function prediction of 133 gut anaerobes isolated from chicken caecum in pure cultures.</title>
        <authorList>
            <person name="Medvecky M."/>
            <person name="Cejkova D."/>
            <person name="Polansky O."/>
            <person name="Karasova D."/>
            <person name="Kubasova T."/>
            <person name="Cizek A."/>
            <person name="Rychlik I."/>
        </authorList>
    </citation>
    <scope>NUCLEOTIDE SEQUENCE</scope>
    <source>
        <strain evidence="7">An179</strain>
        <strain evidence="6">An180</strain>
    </source>
</reference>
<dbReference type="InterPro" id="IPR046348">
    <property type="entry name" value="SIS_dom_sf"/>
</dbReference>
<keyword evidence="2" id="KW-0238">DNA-binding</keyword>
<proteinExistence type="predicted"/>
<sequence>MTLHELIEQNYHKLSDNDLHIWQYISANEAACQDMSIDDLAEACHISHTTIIRFARKLGLKGFGELKFILRWQNQQAPAGFQPAEIEQVAQDYQQTLEYIRTVDLNDLFHVLEHARTIYVFGSGSIQQLAAYDLRRVFFITKWLMRTIDGSDEMLQVLPRIEEGDVIIFISLSGNNEFINQVAEQLKRMGRTVISICRIQSNRLIYFSDFNIPFFTHQVNTGLKSAYWSMRQIFLINEFLLLRYLQYLNEQGRHL</sequence>
<dbReference type="Proteomes" id="UP000195326">
    <property type="component" value="Unassembled WGS sequence"/>
</dbReference>
<protein>
    <recommendedName>
        <fullName evidence="10">MurR/RpiR family transcriptional regulator</fullName>
    </recommendedName>
</protein>
<evidence type="ECO:0008006" key="10">
    <source>
        <dbReference type="Google" id="ProtNLM"/>
    </source>
</evidence>
<evidence type="ECO:0000259" key="4">
    <source>
        <dbReference type="PROSITE" id="PS51071"/>
    </source>
</evidence>